<evidence type="ECO:0000313" key="3">
    <source>
        <dbReference type="Proteomes" id="UP001153387"/>
    </source>
</evidence>
<proteinExistence type="predicted"/>
<sequence>MDKSSELLSIGSADCLIALPPTKTGFKAGTLVDIVPLRGGMAP</sequence>
<dbReference type="AlphaFoldDB" id="A0A9X4QNQ5"/>
<dbReference type="InterPro" id="IPR036688">
    <property type="entry name" value="MoeA_C_domain_IV_sf"/>
</dbReference>
<dbReference type="Proteomes" id="UP001153387">
    <property type="component" value="Unassembled WGS sequence"/>
</dbReference>
<dbReference type="GO" id="GO:0032324">
    <property type="term" value="P:molybdopterin cofactor biosynthetic process"/>
    <property type="evidence" value="ECO:0007669"/>
    <property type="project" value="InterPro"/>
</dbReference>
<gene>
    <name evidence="2" type="ORF">OMP38_18625</name>
</gene>
<dbReference type="InterPro" id="IPR005111">
    <property type="entry name" value="MoeA_C_domain_IV"/>
</dbReference>
<organism evidence="2 3">
    <name type="scientific">Cohnella ginsengisoli</name>
    <dbReference type="NCBI Taxonomy" id="425004"/>
    <lineage>
        <taxon>Bacteria</taxon>
        <taxon>Bacillati</taxon>
        <taxon>Bacillota</taxon>
        <taxon>Bacilli</taxon>
        <taxon>Bacillales</taxon>
        <taxon>Paenibacillaceae</taxon>
        <taxon>Cohnella</taxon>
    </lineage>
</organism>
<comment type="caution">
    <text evidence="2">The sequence shown here is derived from an EMBL/GenBank/DDBJ whole genome shotgun (WGS) entry which is preliminary data.</text>
</comment>
<dbReference type="SUPFAM" id="SSF63867">
    <property type="entry name" value="MoeA C-terminal domain-like"/>
    <property type="match status" value="1"/>
</dbReference>
<evidence type="ECO:0000313" key="2">
    <source>
        <dbReference type="EMBL" id="MDG0792667.1"/>
    </source>
</evidence>
<feature type="domain" description="MoeA C-terminal" evidence="1">
    <location>
        <begin position="2"/>
        <end position="37"/>
    </location>
</feature>
<keyword evidence="3" id="KW-1185">Reference proteome</keyword>
<dbReference type="Pfam" id="PF03454">
    <property type="entry name" value="MoeA_C"/>
    <property type="match status" value="1"/>
</dbReference>
<reference evidence="2 3" key="1">
    <citation type="submission" date="2022-10" db="EMBL/GenBank/DDBJ databases">
        <title>Comparative genomic analysis of Cohnella hashimotonis sp. nov., isolated from the International Space Station.</title>
        <authorList>
            <person name="Simpson A."/>
            <person name="Venkateswaran K."/>
        </authorList>
    </citation>
    <scope>NUCLEOTIDE SEQUENCE [LARGE SCALE GENOMIC DNA]</scope>
    <source>
        <strain evidence="2 3">DSM 18997</strain>
    </source>
</reference>
<dbReference type="Gene3D" id="2.40.340.10">
    <property type="entry name" value="MoeA, C-terminal, domain IV"/>
    <property type="match status" value="1"/>
</dbReference>
<protein>
    <recommendedName>
        <fullName evidence="1">MoeA C-terminal domain-containing protein</fullName>
    </recommendedName>
</protein>
<name>A0A9X4QNQ5_9BACL</name>
<accession>A0A9X4QNQ5</accession>
<evidence type="ECO:0000259" key="1">
    <source>
        <dbReference type="Pfam" id="PF03454"/>
    </source>
</evidence>
<dbReference type="EMBL" id="JAPDHZ010000003">
    <property type="protein sequence ID" value="MDG0792667.1"/>
    <property type="molecule type" value="Genomic_DNA"/>
</dbReference>